<dbReference type="PANTHER" id="PTHR30055">
    <property type="entry name" value="HTH-TYPE TRANSCRIPTIONAL REGULATOR RUTR"/>
    <property type="match status" value="1"/>
</dbReference>
<proteinExistence type="predicted"/>
<feature type="domain" description="HTH tetR-type" evidence="3">
    <location>
        <begin position="13"/>
        <end position="73"/>
    </location>
</feature>
<organism evidence="4 5">
    <name type="scientific">Streptomyces carminius</name>
    <dbReference type="NCBI Taxonomy" id="2665496"/>
    <lineage>
        <taxon>Bacteria</taxon>
        <taxon>Bacillati</taxon>
        <taxon>Actinomycetota</taxon>
        <taxon>Actinomycetes</taxon>
        <taxon>Kitasatosporales</taxon>
        <taxon>Streptomycetaceae</taxon>
        <taxon>Streptomyces</taxon>
    </lineage>
</organism>
<evidence type="ECO:0000256" key="2">
    <source>
        <dbReference type="PROSITE-ProRule" id="PRU00335"/>
    </source>
</evidence>
<reference evidence="4 5" key="1">
    <citation type="submission" date="2017-11" db="EMBL/GenBank/DDBJ databases">
        <title>Streptomyces carmine sp. nov., a novel actinomycete isolated from Sophora alopecuroides in Xinjiang, China.</title>
        <authorList>
            <person name="Wang Y."/>
            <person name="Luo X."/>
            <person name="Wan C."/>
            <person name="Zhang L."/>
        </authorList>
    </citation>
    <scope>NUCLEOTIDE SEQUENCE [LARGE SCALE GENOMIC DNA]</scope>
    <source>
        <strain evidence="4 5">TRM SA0054</strain>
    </source>
</reference>
<dbReference type="EMBL" id="PGGW01000069">
    <property type="protein sequence ID" value="PJE94184.1"/>
    <property type="molecule type" value="Genomic_DNA"/>
</dbReference>
<dbReference type="PRINTS" id="PR00455">
    <property type="entry name" value="HTHTETR"/>
</dbReference>
<dbReference type="InterPro" id="IPR050109">
    <property type="entry name" value="HTH-type_TetR-like_transc_reg"/>
</dbReference>
<dbReference type="InterPro" id="IPR001647">
    <property type="entry name" value="HTH_TetR"/>
</dbReference>
<dbReference type="InterPro" id="IPR009057">
    <property type="entry name" value="Homeodomain-like_sf"/>
</dbReference>
<dbReference type="Proteomes" id="UP000230407">
    <property type="component" value="Unassembled WGS sequence"/>
</dbReference>
<dbReference type="Gene3D" id="1.10.357.10">
    <property type="entry name" value="Tetracycline Repressor, domain 2"/>
    <property type="match status" value="1"/>
</dbReference>
<evidence type="ECO:0000313" key="4">
    <source>
        <dbReference type="EMBL" id="PJE94184.1"/>
    </source>
</evidence>
<dbReference type="GO" id="GO:0003700">
    <property type="term" value="F:DNA-binding transcription factor activity"/>
    <property type="evidence" value="ECO:0007669"/>
    <property type="project" value="TreeGrafter"/>
</dbReference>
<dbReference type="PANTHER" id="PTHR30055:SF226">
    <property type="entry name" value="HTH-TYPE TRANSCRIPTIONAL REGULATOR PKSA"/>
    <property type="match status" value="1"/>
</dbReference>
<dbReference type="RefSeq" id="WP_100204796.1">
    <property type="nucleotide sequence ID" value="NZ_PGGW01000069.1"/>
</dbReference>
<sequence length="209" mass="23524">MKAKSGVRQQKAQETRRRILDAALRLFTAHGYDGTTIDSIAREAEVAVQTVYFNFGNKPTILKELVDVRVAGDDEPVPTLERRWVREAVAAESPQAQLRHQVTGARQIYERVGELLEVLRNAAVSNEDVAPLWERNKRQRLEVQQYLVKALADKHPLPGSLTPDRAADIGYGLLGPEMYHLLVTERGWTSQQWADWVHSALCHHLVGGS</sequence>
<protein>
    <submittedName>
        <fullName evidence="4">TetR/AcrR family transcriptional regulator</fullName>
    </submittedName>
</protein>
<evidence type="ECO:0000313" key="5">
    <source>
        <dbReference type="Proteomes" id="UP000230407"/>
    </source>
</evidence>
<evidence type="ECO:0000259" key="3">
    <source>
        <dbReference type="PROSITE" id="PS50977"/>
    </source>
</evidence>
<feature type="DNA-binding region" description="H-T-H motif" evidence="2">
    <location>
        <begin position="36"/>
        <end position="55"/>
    </location>
</feature>
<gene>
    <name evidence="4" type="ORF">CUT44_28250</name>
</gene>
<keyword evidence="5" id="KW-1185">Reference proteome</keyword>
<dbReference type="Pfam" id="PF00440">
    <property type="entry name" value="TetR_N"/>
    <property type="match status" value="1"/>
</dbReference>
<name>A0A2M8LQE6_9ACTN</name>
<accession>A0A2M8LQE6</accession>
<dbReference type="PROSITE" id="PS50977">
    <property type="entry name" value="HTH_TETR_2"/>
    <property type="match status" value="1"/>
</dbReference>
<dbReference type="GO" id="GO:0000976">
    <property type="term" value="F:transcription cis-regulatory region binding"/>
    <property type="evidence" value="ECO:0007669"/>
    <property type="project" value="TreeGrafter"/>
</dbReference>
<evidence type="ECO:0000256" key="1">
    <source>
        <dbReference type="ARBA" id="ARBA00023125"/>
    </source>
</evidence>
<dbReference type="SUPFAM" id="SSF46689">
    <property type="entry name" value="Homeodomain-like"/>
    <property type="match status" value="1"/>
</dbReference>
<comment type="caution">
    <text evidence="4">The sequence shown here is derived from an EMBL/GenBank/DDBJ whole genome shotgun (WGS) entry which is preliminary data.</text>
</comment>
<keyword evidence="1 2" id="KW-0238">DNA-binding</keyword>
<dbReference type="AlphaFoldDB" id="A0A2M8LQE6"/>